<gene>
    <name evidence="2" type="ORF">BT96DRAFT_994363</name>
</gene>
<evidence type="ECO:0000313" key="3">
    <source>
        <dbReference type="Proteomes" id="UP000799118"/>
    </source>
</evidence>
<protein>
    <submittedName>
        <fullName evidence="2">Uncharacterized protein</fullName>
    </submittedName>
</protein>
<feature type="region of interest" description="Disordered" evidence="1">
    <location>
        <begin position="95"/>
        <end position="123"/>
    </location>
</feature>
<dbReference type="Proteomes" id="UP000799118">
    <property type="component" value="Unassembled WGS sequence"/>
</dbReference>
<evidence type="ECO:0000256" key="1">
    <source>
        <dbReference type="SAM" id="MobiDB-lite"/>
    </source>
</evidence>
<dbReference type="AlphaFoldDB" id="A0A6A4HJC9"/>
<dbReference type="EMBL" id="ML769475">
    <property type="protein sequence ID" value="KAE9398932.1"/>
    <property type="molecule type" value="Genomic_DNA"/>
</dbReference>
<reference evidence="2" key="1">
    <citation type="journal article" date="2019" name="Environ. Microbiol.">
        <title>Fungal ecological strategies reflected in gene transcription - a case study of two litter decomposers.</title>
        <authorList>
            <person name="Barbi F."/>
            <person name="Kohler A."/>
            <person name="Barry K."/>
            <person name="Baskaran P."/>
            <person name="Daum C."/>
            <person name="Fauchery L."/>
            <person name="Ihrmark K."/>
            <person name="Kuo A."/>
            <person name="LaButti K."/>
            <person name="Lipzen A."/>
            <person name="Morin E."/>
            <person name="Grigoriev I.V."/>
            <person name="Henrissat B."/>
            <person name="Lindahl B."/>
            <person name="Martin F."/>
        </authorList>
    </citation>
    <scope>NUCLEOTIDE SEQUENCE</scope>
    <source>
        <strain evidence="2">JB14</strain>
    </source>
</reference>
<name>A0A6A4HJC9_9AGAR</name>
<evidence type="ECO:0000313" key="2">
    <source>
        <dbReference type="EMBL" id="KAE9398932.1"/>
    </source>
</evidence>
<proteinExistence type="predicted"/>
<sequence>MQRTPLLRGRKTPSTAQTRTPSTKPCSFYEQRYKAAACIYTGNKASKVRQNNAQIVKYIESVNPIPRDFVPPAKLKVRDLIIDAGKLHEEGLGKRTPQQNEFQVPDEEDDIMSSEPERSPGFKSESQSITLWFFLENGSETEELYAAPIAGRIVLKKLKLQLGRCGVEAVDAFEVFRKGKLAWTLV</sequence>
<feature type="region of interest" description="Disordered" evidence="1">
    <location>
        <begin position="1"/>
        <end position="24"/>
    </location>
</feature>
<organism evidence="2 3">
    <name type="scientific">Gymnopus androsaceus JB14</name>
    <dbReference type="NCBI Taxonomy" id="1447944"/>
    <lineage>
        <taxon>Eukaryota</taxon>
        <taxon>Fungi</taxon>
        <taxon>Dikarya</taxon>
        <taxon>Basidiomycota</taxon>
        <taxon>Agaricomycotina</taxon>
        <taxon>Agaricomycetes</taxon>
        <taxon>Agaricomycetidae</taxon>
        <taxon>Agaricales</taxon>
        <taxon>Marasmiineae</taxon>
        <taxon>Omphalotaceae</taxon>
        <taxon>Gymnopus</taxon>
    </lineage>
</organism>
<feature type="compositionally biased region" description="Polar residues" evidence="1">
    <location>
        <begin position="12"/>
        <end position="24"/>
    </location>
</feature>
<keyword evidence="3" id="KW-1185">Reference proteome</keyword>
<accession>A0A6A4HJC9</accession>